<dbReference type="InterPro" id="IPR043504">
    <property type="entry name" value="Peptidase_S1_PA_chymotrypsin"/>
</dbReference>
<sequence length="488" mass="54544">MESDSRPPPYYENYAYQPENVAPSRHGGGYTYPSYTSPYYTPSVPHYIPRVSTYHSTPVPSVVQPKSSSAECTPRTKTIMYVCIAISILLIAGIAAFLVWYFVTDSCSGSKIKCGTTGKCVTPSQWCDGIRDCPNGEDENRCVRLFGPDFLLEVYSSESKDWYPVCYDDWNDQHGKTACEDMGYNSNTYVSSQAVPFMDASKGFMKLNLSAGDIDLYKKLYNSKWCSSVRLVSLRCIDCGMSTKRIKPRNRIVGGTAASLGDWPWQVSLHARGTHLCGGSIITPEWIVTAAHCVDGAYSNPYYWEVFAGILKQPEMMFSKGHRVKKVIPHPEYDSSSKTNDIALMKLQFPLVFDEFVRPVCLPNPGMMFQPRQQCWISGWGALRQGGNTSKVLNAAVVPLIDPDICNDRYIYNGLILPTMICAGYLKGKVDSCQGDSGGPLVTYRKSLWWLVGDTSWGTGCATQYRPGVYGNVTVFTEWIYRNMQANR</sequence>
<keyword evidence="10" id="KW-1133">Transmembrane helix</keyword>
<dbReference type="Pfam" id="PF00057">
    <property type="entry name" value="Ldl_recept_a"/>
    <property type="match status" value="1"/>
</dbReference>
<dbReference type="PROSITE" id="PS01209">
    <property type="entry name" value="LDLRA_1"/>
    <property type="match status" value="1"/>
</dbReference>
<dbReference type="InterPro" id="IPR023415">
    <property type="entry name" value="LDLR_class-A_CS"/>
</dbReference>
<dbReference type="InterPro" id="IPR036055">
    <property type="entry name" value="LDL_receptor-like_sf"/>
</dbReference>
<dbReference type="SMART" id="SM00192">
    <property type="entry name" value="LDLa"/>
    <property type="match status" value="1"/>
</dbReference>
<evidence type="ECO:0000256" key="7">
    <source>
        <dbReference type="PROSITE-ProRule" id="PRU00124"/>
    </source>
</evidence>
<keyword evidence="6" id="KW-0325">Glycoprotein</keyword>
<dbReference type="Gene3D" id="2.40.10.10">
    <property type="entry name" value="Trypsin-like serine proteases"/>
    <property type="match status" value="2"/>
</dbReference>
<dbReference type="CDD" id="cd00190">
    <property type="entry name" value="Tryp_SPc"/>
    <property type="match status" value="1"/>
</dbReference>
<dbReference type="InterPro" id="IPR001314">
    <property type="entry name" value="Peptidase_S1A"/>
</dbReference>
<evidence type="ECO:0000313" key="14">
    <source>
        <dbReference type="Proteomes" id="UP000826234"/>
    </source>
</evidence>
<keyword evidence="4 9" id="KW-0720">Serine protease</keyword>
<gene>
    <name evidence="13" type="ORF">JD844_032652</name>
</gene>
<dbReference type="PROSITE" id="PS00135">
    <property type="entry name" value="TRYPSIN_SER"/>
    <property type="match status" value="1"/>
</dbReference>
<dbReference type="SUPFAM" id="SSF50494">
    <property type="entry name" value="Trypsin-like serine proteases"/>
    <property type="match status" value="1"/>
</dbReference>
<evidence type="ECO:0000259" key="11">
    <source>
        <dbReference type="PROSITE" id="PS50240"/>
    </source>
</evidence>
<proteinExistence type="inferred from homology"/>
<comment type="caution">
    <text evidence="8">Lacks conserved residue(s) required for the propagation of feature annotation.</text>
</comment>
<keyword evidence="5 7" id="KW-1015">Disulfide bond</keyword>
<evidence type="ECO:0008006" key="15">
    <source>
        <dbReference type="Google" id="ProtNLM"/>
    </source>
</evidence>
<dbReference type="CDD" id="cd00112">
    <property type="entry name" value="LDLa"/>
    <property type="match status" value="1"/>
</dbReference>
<dbReference type="InterPro" id="IPR036772">
    <property type="entry name" value="SRCR-like_dom_sf"/>
</dbReference>
<dbReference type="Gene3D" id="4.10.400.10">
    <property type="entry name" value="Low-density Lipoprotein Receptor"/>
    <property type="match status" value="1"/>
</dbReference>
<dbReference type="EMBL" id="JAIPUX010001232">
    <property type="protein sequence ID" value="KAH0624818.1"/>
    <property type="molecule type" value="Genomic_DNA"/>
</dbReference>
<name>A0ABQ7T6D0_PHRPL</name>
<evidence type="ECO:0000256" key="5">
    <source>
        <dbReference type="ARBA" id="ARBA00023157"/>
    </source>
</evidence>
<protein>
    <recommendedName>
        <fullName evidence="15">Transmembrane protease serine 2</fullName>
    </recommendedName>
</protein>
<accession>A0ABQ7T6D0</accession>
<dbReference type="PROSITE" id="PS00134">
    <property type="entry name" value="TRYPSIN_HIS"/>
    <property type="match status" value="1"/>
</dbReference>
<keyword evidence="2 9" id="KW-0645">Protease</keyword>
<dbReference type="Pfam" id="PF15494">
    <property type="entry name" value="SRCR_2"/>
    <property type="match status" value="1"/>
</dbReference>
<dbReference type="SUPFAM" id="SSF56487">
    <property type="entry name" value="SRCR-like"/>
    <property type="match status" value="1"/>
</dbReference>
<dbReference type="SMART" id="SM00020">
    <property type="entry name" value="Tryp_SPc"/>
    <property type="match status" value="1"/>
</dbReference>
<comment type="caution">
    <text evidence="13">The sequence shown here is derived from an EMBL/GenBank/DDBJ whole genome shotgun (WGS) entry which is preliminary data.</text>
</comment>
<feature type="transmembrane region" description="Helical" evidence="10">
    <location>
        <begin position="79"/>
        <end position="103"/>
    </location>
</feature>
<organism evidence="13 14">
    <name type="scientific">Phrynosoma platyrhinos</name>
    <name type="common">Desert horned lizard</name>
    <dbReference type="NCBI Taxonomy" id="52577"/>
    <lineage>
        <taxon>Eukaryota</taxon>
        <taxon>Metazoa</taxon>
        <taxon>Chordata</taxon>
        <taxon>Craniata</taxon>
        <taxon>Vertebrata</taxon>
        <taxon>Euteleostomi</taxon>
        <taxon>Lepidosauria</taxon>
        <taxon>Squamata</taxon>
        <taxon>Bifurcata</taxon>
        <taxon>Unidentata</taxon>
        <taxon>Episquamata</taxon>
        <taxon>Toxicofera</taxon>
        <taxon>Iguania</taxon>
        <taxon>Phrynosomatidae</taxon>
        <taxon>Phrynosomatinae</taxon>
        <taxon>Phrynosoma</taxon>
    </lineage>
</organism>
<reference evidence="13 14" key="1">
    <citation type="journal article" date="2022" name="Gigascience">
        <title>A chromosome-level genome assembly and annotation of the desert horned lizard, Phrynosoma platyrhinos, provides insight into chromosomal rearrangements among reptiles.</title>
        <authorList>
            <person name="Koochekian N."/>
            <person name="Ascanio A."/>
            <person name="Farleigh K."/>
            <person name="Card D.C."/>
            <person name="Schield D.R."/>
            <person name="Castoe T.A."/>
            <person name="Jezkova T."/>
        </authorList>
    </citation>
    <scope>NUCLEOTIDE SEQUENCE [LARGE SCALE GENOMIC DNA]</scope>
    <source>
        <strain evidence="13">NK-2021</strain>
    </source>
</reference>
<dbReference type="InterPro" id="IPR033116">
    <property type="entry name" value="TRYPSIN_SER"/>
</dbReference>
<dbReference type="Gene3D" id="3.10.250.10">
    <property type="entry name" value="SRCR-like domain"/>
    <property type="match status" value="1"/>
</dbReference>
<dbReference type="PRINTS" id="PR00722">
    <property type="entry name" value="CHYMOTRYPSIN"/>
</dbReference>
<feature type="domain" description="Peptidase S1" evidence="11">
    <location>
        <begin position="252"/>
        <end position="485"/>
    </location>
</feature>
<keyword evidence="10" id="KW-0472">Membrane</keyword>
<dbReference type="InterPro" id="IPR018114">
    <property type="entry name" value="TRYPSIN_HIS"/>
</dbReference>
<keyword evidence="14" id="KW-1185">Reference proteome</keyword>
<comment type="similarity">
    <text evidence="1">Belongs to the peptidase S1 family. Snake venom subfamily.</text>
</comment>
<evidence type="ECO:0000256" key="4">
    <source>
        <dbReference type="ARBA" id="ARBA00022825"/>
    </source>
</evidence>
<evidence type="ECO:0000256" key="9">
    <source>
        <dbReference type="RuleBase" id="RU363034"/>
    </source>
</evidence>
<evidence type="ECO:0000256" key="8">
    <source>
        <dbReference type="PROSITE-ProRule" id="PRU00196"/>
    </source>
</evidence>
<evidence type="ECO:0000256" key="3">
    <source>
        <dbReference type="ARBA" id="ARBA00022801"/>
    </source>
</evidence>
<feature type="domain" description="SRCR" evidence="12">
    <location>
        <begin position="152"/>
        <end position="237"/>
    </location>
</feature>
<evidence type="ECO:0000259" key="12">
    <source>
        <dbReference type="PROSITE" id="PS50287"/>
    </source>
</evidence>
<feature type="disulfide bond" evidence="7">
    <location>
        <begin position="127"/>
        <end position="142"/>
    </location>
</feature>
<dbReference type="InterPro" id="IPR009003">
    <property type="entry name" value="Peptidase_S1_PA"/>
</dbReference>
<dbReference type="Pfam" id="PF00089">
    <property type="entry name" value="Trypsin"/>
    <property type="match status" value="1"/>
</dbReference>
<evidence type="ECO:0000313" key="13">
    <source>
        <dbReference type="EMBL" id="KAH0624818.1"/>
    </source>
</evidence>
<evidence type="ECO:0000256" key="6">
    <source>
        <dbReference type="ARBA" id="ARBA00023180"/>
    </source>
</evidence>
<dbReference type="PROSITE" id="PS50287">
    <property type="entry name" value="SRCR_2"/>
    <property type="match status" value="1"/>
</dbReference>
<dbReference type="PROSITE" id="PS50068">
    <property type="entry name" value="LDLRA_2"/>
    <property type="match status" value="1"/>
</dbReference>
<dbReference type="InterPro" id="IPR001190">
    <property type="entry name" value="SRCR"/>
</dbReference>
<dbReference type="SUPFAM" id="SSF57424">
    <property type="entry name" value="LDL receptor-like module"/>
    <property type="match status" value="1"/>
</dbReference>
<dbReference type="InterPro" id="IPR001254">
    <property type="entry name" value="Trypsin_dom"/>
</dbReference>
<dbReference type="PANTHER" id="PTHR24252:SF30">
    <property type="entry name" value="TRANSMEMBRANE SERINE PROTEASE 2"/>
    <property type="match status" value="1"/>
</dbReference>
<dbReference type="Proteomes" id="UP000826234">
    <property type="component" value="Unassembled WGS sequence"/>
</dbReference>
<keyword evidence="3 9" id="KW-0378">Hydrolase</keyword>
<evidence type="ECO:0000256" key="10">
    <source>
        <dbReference type="SAM" id="Phobius"/>
    </source>
</evidence>
<evidence type="ECO:0000256" key="2">
    <source>
        <dbReference type="ARBA" id="ARBA00022670"/>
    </source>
</evidence>
<dbReference type="SMART" id="SM00202">
    <property type="entry name" value="SR"/>
    <property type="match status" value="1"/>
</dbReference>
<dbReference type="PANTHER" id="PTHR24252">
    <property type="entry name" value="ACROSIN-RELATED"/>
    <property type="match status" value="1"/>
</dbReference>
<keyword evidence="10" id="KW-0812">Transmembrane</keyword>
<evidence type="ECO:0000256" key="1">
    <source>
        <dbReference type="ARBA" id="ARBA00009228"/>
    </source>
</evidence>
<dbReference type="InterPro" id="IPR002172">
    <property type="entry name" value="LDrepeatLR_classA_rpt"/>
</dbReference>
<dbReference type="PROSITE" id="PS50240">
    <property type="entry name" value="TRYPSIN_DOM"/>
    <property type="match status" value="1"/>
</dbReference>